<name>A0AA38W2H5_9ASTR</name>
<dbReference type="GO" id="GO:0016020">
    <property type="term" value="C:membrane"/>
    <property type="evidence" value="ECO:0007669"/>
    <property type="project" value="TreeGrafter"/>
</dbReference>
<comment type="caution">
    <text evidence="1">The sequence shown here is derived from an EMBL/GenBank/DDBJ whole genome shotgun (WGS) entry which is preliminary data.</text>
</comment>
<sequence>MSQHDELLGCCFHIFAVLHLEVGHVEEESDALKLLRIIWKKIILMPKNEIDDIIKVLFVATRVGNTRFIIELIQLYPDLIWKVDKNRLSIFHKAVKRRHENIYNLLYEIGSRKDLITHLEDENGNNMLHLVGKSAKPKRFKTVSGVALQMQRELLWYKVHLSHSNL</sequence>
<proteinExistence type="predicted"/>
<keyword evidence="2" id="KW-1185">Reference proteome</keyword>
<dbReference type="AlphaFoldDB" id="A0AA38W2H5"/>
<dbReference type="PANTHER" id="PTHR24177:SF362">
    <property type="entry name" value="ANKYRIN REPEAT-CONTAINING DOMAIN, PGG DOMAIN PROTEIN-RELATED"/>
    <property type="match status" value="1"/>
</dbReference>
<dbReference type="SUPFAM" id="SSF48403">
    <property type="entry name" value="Ankyrin repeat"/>
    <property type="match status" value="1"/>
</dbReference>
<dbReference type="InterPro" id="IPR036770">
    <property type="entry name" value="Ankyrin_rpt-contain_sf"/>
</dbReference>
<dbReference type="EMBL" id="JARYMX010000005">
    <property type="protein sequence ID" value="KAJ9546517.1"/>
    <property type="molecule type" value="Genomic_DNA"/>
</dbReference>
<dbReference type="Proteomes" id="UP001172457">
    <property type="component" value="Chromosome 5"/>
</dbReference>
<dbReference type="Gene3D" id="1.25.40.20">
    <property type="entry name" value="Ankyrin repeat-containing domain"/>
    <property type="match status" value="1"/>
</dbReference>
<organism evidence="1 2">
    <name type="scientific">Centaurea solstitialis</name>
    <name type="common">yellow star-thistle</name>
    <dbReference type="NCBI Taxonomy" id="347529"/>
    <lineage>
        <taxon>Eukaryota</taxon>
        <taxon>Viridiplantae</taxon>
        <taxon>Streptophyta</taxon>
        <taxon>Embryophyta</taxon>
        <taxon>Tracheophyta</taxon>
        <taxon>Spermatophyta</taxon>
        <taxon>Magnoliopsida</taxon>
        <taxon>eudicotyledons</taxon>
        <taxon>Gunneridae</taxon>
        <taxon>Pentapetalae</taxon>
        <taxon>asterids</taxon>
        <taxon>campanulids</taxon>
        <taxon>Asterales</taxon>
        <taxon>Asteraceae</taxon>
        <taxon>Carduoideae</taxon>
        <taxon>Cardueae</taxon>
        <taxon>Centaureinae</taxon>
        <taxon>Centaurea</taxon>
    </lineage>
</organism>
<gene>
    <name evidence="1" type="ORF">OSB04_019060</name>
</gene>
<dbReference type="PANTHER" id="PTHR24177">
    <property type="entry name" value="CASKIN"/>
    <property type="match status" value="1"/>
</dbReference>
<reference evidence="1" key="1">
    <citation type="submission" date="2023-03" db="EMBL/GenBank/DDBJ databases">
        <title>Chromosome-scale reference genome and RAD-based genetic map of yellow starthistle (Centaurea solstitialis) reveal putative structural variation and QTLs associated with invader traits.</title>
        <authorList>
            <person name="Reatini B."/>
            <person name="Cang F.A."/>
            <person name="Jiang Q."/>
            <person name="Mckibben M.T.W."/>
            <person name="Barker M.S."/>
            <person name="Rieseberg L.H."/>
            <person name="Dlugosch K.M."/>
        </authorList>
    </citation>
    <scope>NUCLEOTIDE SEQUENCE</scope>
    <source>
        <strain evidence="1">CAN-66</strain>
        <tissue evidence="1">Leaf</tissue>
    </source>
</reference>
<evidence type="ECO:0000313" key="2">
    <source>
        <dbReference type="Proteomes" id="UP001172457"/>
    </source>
</evidence>
<accession>A0AA38W2H5</accession>
<evidence type="ECO:0000313" key="1">
    <source>
        <dbReference type="EMBL" id="KAJ9546517.1"/>
    </source>
</evidence>
<protein>
    <submittedName>
        <fullName evidence="1">Uncharacterized protein</fullName>
    </submittedName>
</protein>